<accession>A0A4S8MZI1</accession>
<evidence type="ECO:0000313" key="3">
    <source>
        <dbReference type="Proteomes" id="UP000297245"/>
    </source>
</evidence>
<proteinExistence type="predicted"/>
<evidence type="ECO:0000313" key="2">
    <source>
        <dbReference type="EMBL" id="THV08169.1"/>
    </source>
</evidence>
<gene>
    <name evidence="2" type="ORF">K435DRAFT_1924</name>
    <name evidence="1" type="ORF">K435DRAFT_343336</name>
</gene>
<sequence length="106" mass="12754">MYASNPPFHSFPTRLSVRFQPAFPFDSNPPFHLIPTRLSISCFNQPAFPFFFQLAFPFVSQSTLRLWLIWNWQRRWEGTGAGFGMKKFTYLRDKHTEMYLVHYYTF</sequence>
<keyword evidence="3" id="KW-1185">Reference proteome</keyword>
<dbReference type="EMBL" id="ML179076">
    <property type="protein sequence ID" value="THV02474.1"/>
    <property type="molecule type" value="Genomic_DNA"/>
</dbReference>
<protein>
    <submittedName>
        <fullName evidence="2">Uncharacterized protein</fullName>
    </submittedName>
</protein>
<evidence type="ECO:0000313" key="1">
    <source>
        <dbReference type="EMBL" id="THV02474.1"/>
    </source>
</evidence>
<dbReference type="Proteomes" id="UP000297245">
    <property type="component" value="Unassembled WGS sequence"/>
</dbReference>
<name>A0A4S8MZI1_DENBC</name>
<dbReference type="EMBL" id="ML179035">
    <property type="protein sequence ID" value="THV08169.1"/>
    <property type="molecule type" value="Genomic_DNA"/>
</dbReference>
<reference evidence="2 3" key="1">
    <citation type="journal article" date="2019" name="Nat. Ecol. Evol.">
        <title>Megaphylogeny resolves global patterns of mushroom evolution.</title>
        <authorList>
            <person name="Varga T."/>
            <person name="Krizsan K."/>
            <person name="Foldi C."/>
            <person name="Dima B."/>
            <person name="Sanchez-Garcia M."/>
            <person name="Sanchez-Ramirez S."/>
            <person name="Szollosi G.J."/>
            <person name="Szarkandi J.G."/>
            <person name="Papp V."/>
            <person name="Albert L."/>
            <person name="Andreopoulos W."/>
            <person name="Angelini C."/>
            <person name="Antonin V."/>
            <person name="Barry K.W."/>
            <person name="Bougher N.L."/>
            <person name="Buchanan P."/>
            <person name="Buyck B."/>
            <person name="Bense V."/>
            <person name="Catcheside P."/>
            <person name="Chovatia M."/>
            <person name="Cooper J."/>
            <person name="Damon W."/>
            <person name="Desjardin D."/>
            <person name="Finy P."/>
            <person name="Geml J."/>
            <person name="Haridas S."/>
            <person name="Hughes K."/>
            <person name="Justo A."/>
            <person name="Karasinski D."/>
            <person name="Kautmanova I."/>
            <person name="Kiss B."/>
            <person name="Kocsube S."/>
            <person name="Kotiranta H."/>
            <person name="LaButti K.M."/>
            <person name="Lechner B.E."/>
            <person name="Liimatainen K."/>
            <person name="Lipzen A."/>
            <person name="Lukacs Z."/>
            <person name="Mihaltcheva S."/>
            <person name="Morgado L.N."/>
            <person name="Niskanen T."/>
            <person name="Noordeloos M.E."/>
            <person name="Ohm R.A."/>
            <person name="Ortiz-Santana B."/>
            <person name="Ovrebo C."/>
            <person name="Racz N."/>
            <person name="Riley R."/>
            <person name="Savchenko A."/>
            <person name="Shiryaev A."/>
            <person name="Soop K."/>
            <person name="Spirin V."/>
            <person name="Szebenyi C."/>
            <person name="Tomsovsky M."/>
            <person name="Tulloss R.E."/>
            <person name="Uehling J."/>
            <person name="Grigoriev I.V."/>
            <person name="Vagvolgyi C."/>
            <person name="Papp T."/>
            <person name="Martin F.M."/>
            <person name="Miettinen O."/>
            <person name="Hibbett D.S."/>
            <person name="Nagy L.G."/>
        </authorList>
    </citation>
    <scope>NUCLEOTIDE SEQUENCE [LARGE SCALE GENOMIC DNA]</scope>
    <source>
        <strain evidence="2 3">CBS 962.96</strain>
    </source>
</reference>
<dbReference type="AlphaFoldDB" id="A0A4S8MZI1"/>
<organism evidence="2 3">
    <name type="scientific">Dendrothele bispora (strain CBS 962.96)</name>
    <dbReference type="NCBI Taxonomy" id="1314807"/>
    <lineage>
        <taxon>Eukaryota</taxon>
        <taxon>Fungi</taxon>
        <taxon>Dikarya</taxon>
        <taxon>Basidiomycota</taxon>
        <taxon>Agaricomycotina</taxon>
        <taxon>Agaricomycetes</taxon>
        <taxon>Agaricomycetidae</taxon>
        <taxon>Agaricales</taxon>
        <taxon>Agaricales incertae sedis</taxon>
        <taxon>Dendrothele</taxon>
    </lineage>
</organism>